<proteinExistence type="predicted"/>
<protein>
    <recommendedName>
        <fullName evidence="3">CUB domain-containing protein</fullName>
    </recommendedName>
</protein>
<dbReference type="PANTHER" id="PTHR47537">
    <property type="entry name" value="CUBILIN"/>
    <property type="match status" value="1"/>
</dbReference>
<dbReference type="EMBL" id="CAQQ02106941">
    <property type="status" value="NOT_ANNOTATED_CDS"/>
    <property type="molecule type" value="Genomic_DNA"/>
</dbReference>
<dbReference type="Pfam" id="PF00431">
    <property type="entry name" value="CUB"/>
    <property type="match status" value="2"/>
</dbReference>
<dbReference type="EnsemblMetazoa" id="MESCA001623-RA">
    <property type="protein sequence ID" value="MESCA001623-PA"/>
    <property type="gene ID" value="MESCA001623"/>
</dbReference>
<dbReference type="PANTHER" id="PTHR47537:SF2">
    <property type="entry name" value="CUBILIN"/>
    <property type="match status" value="1"/>
</dbReference>
<evidence type="ECO:0000256" key="1">
    <source>
        <dbReference type="ARBA" id="ARBA00023157"/>
    </source>
</evidence>
<organism evidence="4 5">
    <name type="scientific">Megaselia scalaris</name>
    <name type="common">Humpbacked fly</name>
    <name type="synonym">Phora scalaris</name>
    <dbReference type="NCBI Taxonomy" id="36166"/>
    <lineage>
        <taxon>Eukaryota</taxon>
        <taxon>Metazoa</taxon>
        <taxon>Ecdysozoa</taxon>
        <taxon>Arthropoda</taxon>
        <taxon>Hexapoda</taxon>
        <taxon>Insecta</taxon>
        <taxon>Pterygota</taxon>
        <taxon>Neoptera</taxon>
        <taxon>Endopterygota</taxon>
        <taxon>Diptera</taxon>
        <taxon>Brachycera</taxon>
        <taxon>Muscomorpha</taxon>
        <taxon>Platypezoidea</taxon>
        <taxon>Phoridae</taxon>
        <taxon>Megaseliini</taxon>
        <taxon>Megaselia</taxon>
    </lineage>
</organism>
<feature type="domain" description="CUB" evidence="3">
    <location>
        <begin position="95"/>
        <end position="150"/>
    </location>
</feature>
<sequence>LKFSEFSIPSDSTGPQNCEEGDSLQILVPIRGKYEIVETLCGDTIPKPVMSNGPKMLVEFRGRISGKGNRGFKAEYKFVENFGIITGQQLSNQDCGFVFNSTKEKTGWFHSPNFPGIYPQNVECNYYFHGRQNERVTIKFSYFDVEGIRP</sequence>
<evidence type="ECO:0000256" key="2">
    <source>
        <dbReference type="PROSITE-ProRule" id="PRU00059"/>
    </source>
</evidence>
<dbReference type="Gene3D" id="2.60.120.290">
    <property type="entry name" value="Spermadhesin, CUB domain"/>
    <property type="match status" value="2"/>
</dbReference>
<accession>T1GE65</accession>
<evidence type="ECO:0000313" key="5">
    <source>
        <dbReference type="Proteomes" id="UP000015102"/>
    </source>
</evidence>
<dbReference type="PROSITE" id="PS01180">
    <property type="entry name" value="CUB"/>
    <property type="match status" value="2"/>
</dbReference>
<dbReference type="AlphaFoldDB" id="T1GE65"/>
<name>T1GE65_MEGSC</name>
<comment type="caution">
    <text evidence="2">Lacks conserved residue(s) required for the propagation of feature annotation.</text>
</comment>
<dbReference type="CDD" id="cd00041">
    <property type="entry name" value="CUB"/>
    <property type="match status" value="1"/>
</dbReference>
<dbReference type="STRING" id="36166.T1GE65"/>
<evidence type="ECO:0000313" key="4">
    <source>
        <dbReference type="EnsemblMetazoa" id="MESCA001623-PA"/>
    </source>
</evidence>
<dbReference type="EMBL" id="CAQQ02106942">
    <property type="status" value="NOT_ANNOTATED_CDS"/>
    <property type="molecule type" value="Genomic_DNA"/>
</dbReference>
<keyword evidence="1" id="KW-1015">Disulfide bond</keyword>
<dbReference type="HOGENOM" id="CLU_1745148_0_0_1"/>
<evidence type="ECO:0000259" key="3">
    <source>
        <dbReference type="PROSITE" id="PS01180"/>
    </source>
</evidence>
<reference evidence="5" key="1">
    <citation type="submission" date="2013-02" db="EMBL/GenBank/DDBJ databases">
        <authorList>
            <person name="Hughes D."/>
        </authorList>
    </citation>
    <scope>NUCLEOTIDE SEQUENCE</scope>
    <source>
        <strain>Durham</strain>
        <strain evidence="5">NC isolate 2 -- Noor lab</strain>
    </source>
</reference>
<dbReference type="Proteomes" id="UP000015102">
    <property type="component" value="Unassembled WGS sequence"/>
</dbReference>
<feature type="domain" description="CUB" evidence="3">
    <location>
        <begin position="1"/>
        <end position="79"/>
    </location>
</feature>
<dbReference type="InterPro" id="IPR000859">
    <property type="entry name" value="CUB_dom"/>
</dbReference>
<reference evidence="4" key="2">
    <citation type="submission" date="2015-06" db="UniProtKB">
        <authorList>
            <consortium name="EnsemblMetazoa"/>
        </authorList>
    </citation>
    <scope>IDENTIFICATION</scope>
</reference>
<dbReference type="InterPro" id="IPR053207">
    <property type="entry name" value="Non-NMDA_GluR_Accessory"/>
</dbReference>
<dbReference type="InterPro" id="IPR035914">
    <property type="entry name" value="Sperma_CUB_dom_sf"/>
</dbReference>
<dbReference type="GO" id="GO:0005886">
    <property type="term" value="C:plasma membrane"/>
    <property type="evidence" value="ECO:0007669"/>
    <property type="project" value="TreeGrafter"/>
</dbReference>
<keyword evidence="5" id="KW-1185">Reference proteome</keyword>
<dbReference type="OMA" id="EYKFVEN"/>
<dbReference type="SUPFAM" id="SSF49854">
    <property type="entry name" value="Spermadhesin, CUB domain"/>
    <property type="match status" value="2"/>
</dbReference>